<organism evidence="2 3">
    <name type="scientific">Fervidicella metallireducens AeB</name>
    <dbReference type="NCBI Taxonomy" id="1403537"/>
    <lineage>
        <taxon>Bacteria</taxon>
        <taxon>Bacillati</taxon>
        <taxon>Bacillota</taxon>
        <taxon>Clostridia</taxon>
        <taxon>Eubacteriales</taxon>
        <taxon>Clostridiaceae</taxon>
        <taxon>Fervidicella</taxon>
    </lineage>
</organism>
<dbReference type="RefSeq" id="WP_035382060.1">
    <property type="nucleotide sequence ID" value="NZ_AZQP01000134.1"/>
</dbReference>
<dbReference type="Proteomes" id="UP000019681">
    <property type="component" value="Unassembled WGS sequence"/>
</dbReference>
<keyword evidence="1" id="KW-0812">Transmembrane</keyword>
<evidence type="ECO:0000313" key="2">
    <source>
        <dbReference type="EMBL" id="EYE87128.1"/>
    </source>
</evidence>
<comment type="caution">
    <text evidence="2">The sequence shown here is derived from an EMBL/GenBank/DDBJ whole genome shotgun (WGS) entry which is preliminary data.</text>
</comment>
<evidence type="ECO:0000256" key="1">
    <source>
        <dbReference type="SAM" id="Phobius"/>
    </source>
</evidence>
<feature type="transmembrane region" description="Helical" evidence="1">
    <location>
        <begin position="64"/>
        <end position="85"/>
    </location>
</feature>
<name>A0A017RQW8_9CLOT</name>
<dbReference type="AlphaFoldDB" id="A0A017RQW8"/>
<proteinExistence type="predicted"/>
<evidence type="ECO:0000313" key="3">
    <source>
        <dbReference type="Proteomes" id="UP000019681"/>
    </source>
</evidence>
<dbReference type="EMBL" id="AZQP01000134">
    <property type="protein sequence ID" value="EYE87128.1"/>
    <property type="molecule type" value="Genomic_DNA"/>
</dbReference>
<gene>
    <name evidence="2" type="ORF">Q428_15125</name>
</gene>
<feature type="transmembrane region" description="Helical" evidence="1">
    <location>
        <begin position="34"/>
        <end position="52"/>
    </location>
</feature>
<reference evidence="2 3" key="1">
    <citation type="journal article" date="2014" name="Genome Announc.">
        <title>Draft Genome Sequence of Fervidicella metallireducens Strain AeBT, an Iron-Reducing Thermoanaerobe from the Great Artesian Basin.</title>
        <authorList>
            <person name="Patel B.K."/>
        </authorList>
    </citation>
    <scope>NUCLEOTIDE SEQUENCE [LARGE SCALE GENOMIC DNA]</scope>
    <source>
        <strain evidence="2 3">AeB</strain>
    </source>
</reference>
<sequence length="91" mass="10421">MVIHEILLPFAFAELLTSYLRNIILVDTIEMSNYIELILIIFEFIMIVFGIYPKFISVRLNRHIGALIFYLTINIISNMLLIIAFGSGLGV</sequence>
<keyword evidence="1" id="KW-0472">Membrane</keyword>
<accession>A0A017RQW8</accession>
<protein>
    <submittedName>
        <fullName evidence="2">Uncharacterized protein</fullName>
    </submittedName>
</protein>
<keyword evidence="1" id="KW-1133">Transmembrane helix</keyword>
<keyword evidence="3" id="KW-1185">Reference proteome</keyword>